<dbReference type="Proteomes" id="UP000887574">
    <property type="component" value="Unplaced"/>
</dbReference>
<evidence type="ECO:0000256" key="1">
    <source>
        <dbReference type="SAM" id="MobiDB-lite"/>
    </source>
</evidence>
<reference evidence="3" key="1">
    <citation type="submission" date="2022-11" db="UniProtKB">
        <authorList>
            <consortium name="WormBaseParasite"/>
        </authorList>
    </citation>
    <scope>IDENTIFICATION</scope>
</reference>
<feature type="compositionally biased region" description="Basic and acidic residues" evidence="1">
    <location>
        <begin position="52"/>
        <end position="79"/>
    </location>
</feature>
<name>A0A915DG83_9BILA</name>
<feature type="region of interest" description="Disordered" evidence="1">
    <location>
        <begin position="43"/>
        <end position="107"/>
    </location>
</feature>
<organism evidence="2 3">
    <name type="scientific">Ditylenchus dipsaci</name>
    <dbReference type="NCBI Taxonomy" id="166011"/>
    <lineage>
        <taxon>Eukaryota</taxon>
        <taxon>Metazoa</taxon>
        <taxon>Ecdysozoa</taxon>
        <taxon>Nematoda</taxon>
        <taxon>Chromadorea</taxon>
        <taxon>Rhabditida</taxon>
        <taxon>Tylenchina</taxon>
        <taxon>Tylenchomorpha</taxon>
        <taxon>Sphaerularioidea</taxon>
        <taxon>Anguinidae</taxon>
        <taxon>Anguininae</taxon>
        <taxon>Ditylenchus</taxon>
    </lineage>
</organism>
<evidence type="ECO:0000313" key="2">
    <source>
        <dbReference type="Proteomes" id="UP000887574"/>
    </source>
</evidence>
<protein>
    <submittedName>
        <fullName evidence="3">Uncharacterized protein</fullName>
    </submittedName>
</protein>
<dbReference type="WBParaSite" id="jg19575">
    <property type="protein sequence ID" value="jg19575"/>
    <property type="gene ID" value="jg19575"/>
</dbReference>
<sequence>MRSGPFRLTACMPEHTSTEINIANRKQIRKVFKQVKEPIAAQANQNFRYVRQRPEGKKKEERPKNARRKIQERQLQAKKDLRKQKASTHTNVQEVKDGFGAAGSGTQANQKELIRSVRGQLKRVSKGNCAASPQDDKLAIEQSRLGLKTVLPQIVGRRLSACHDNNCEMVKPVSAASKIQTKRKNKAARG</sequence>
<accession>A0A915DG83</accession>
<evidence type="ECO:0000313" key="3">
    <source>
        <dbReference type="WBParaSite" id="jg19575"/>
    </source>
</evidence>
<keyword evidence="2" id="KW-1185">Reference proteome</keyword>
<dbReference type="AlphaFoldDB" id="A0A915DG83"/>
<proteinExistence type="predicted"/>